<protein>
    <submittedName>
        <fullName evidence="1">Uncharacterized protein</fullName>
    </submittedName>
</protein>
<comment type="caution">
    <text evidence="1">The sequence shown here is derived from an EMBL/GenBank/DDBJ whole genome shotgun (WGS) entry which is preliminary data.</text>
</comment>
<accession>A0A0F9C1Z5</accession>
<feature type="non-terminal residue" evidence="1">
    <location>
        <position position="162"/>
    </location>
</feature>
<proteinExistence type="predicted"/>
<reference evidence="1" key="1">
    <citation type="journal article" date="2015" name="Nature">
        <title>Complex archaea that bridge the gap between prokaryotes and eukaryotes.</title>
        <authorList>
            <person name="Spang A."/>
            <person name="Saw J.H."/>
            <person name="Jorgensen S.L."/>
            <person name="Zaremba-Niedzwiedzka K."/>
            <person name="Martijn J."/>
            <person name="Lind A.E."/>
            <person name="van Eijk R."/>
            <person name="Schleper C."/>
            <person name="Guy L."/>
            <person name="Ettema T.J."/>
        </authorList>
    </citation>
    <scope>NUCLEOTIDE SEQUENCE</scope>
</reference>
<dbReference type="EMBL" id="LAZR01035188">
    <property type="protein sequence ID" value="KKL28184.1"/>
    <property type="molecule type" value="Genomic_DNA"/>
</dbReference>
<name>A0A0F9C1Z5_9ZZZZ</name>
<evidence type="ECO:0000313" key="1">
    <source>
        <dbReference type="EMBL" id="KKL28184.1"/>
    </source>
</evidence>
<sequence length="162" mass="17856">MPTIRTAIGAVVLSAVVVGALAGPPATTRPVGARKITIGRDTTYITGPLTAEGMVDYAAALDALNAKGVTPANNAVVKLVECFGPEILGDARVERLKALGMKLPADGERADRWVKLDRTTWFQVPFKPWVPRNRPKLAEWLWHKREPLKRLVEASERPRYFM</sequence>
<dbReference type="AlphaFoldDB" id="A0A0F9C1Z5"/>
<organism evidence="1">
    <name type="scientific">marine sediment metagenome</name>
    <dbReference type="NCBI Taxonomy" id="412755"/>
    <lineage>
        <taxon>unclassified sequences</taxon>
        <taxon>metagenomes</taxon>
        <taxon>ecological metagenomes</taxon>
    </lineage>
</organism>
<gene>
    <name evidence="1" type="ORF">LCGC14_2377680</name>
</gene>